<feature type="signal peptide" evidence="1">
    <location>
        <begin position="1"/>
        <end position="24"/>
    </location>
</feature>
<feature type="domain" description="Mannosyl-glycoprotein endo-beta-N-acetylglucosamidase-like" evidence="2">
    <location>
        <begin position="96"/>
        <end position="241"/>
    </location>
</feature>
<organism evidence="3 4">
    <name type="scientific">Azospirillum argentinense</name>
    <dbReference type="NCBI Taxonomy" id="2970906"/>
    <lineage>
        <taxon>Bacteria</taxon>
        <taxon>Pseudomonadati</taxon>
        <taxon>Pseudomonadota</taxon>
        <taxon>Alphaproteobacteria</taxon>
        <taxon>Rhodospirillales</taxon>
        <taxon>Azospirillaceae</taxon>
        <taxon>Azospirillum</taxon>
    </lineage>
</organism>
<dbReference type="Gene3D" id="1.10.530.10">
    <property type="match status" value="1"/>
</dbReference>
<evidence type="ECO:0000259" key="2">
    <source>
        <dbReference type="Pfam" id="PF01832"/>
    </source>
</evidence>
<keyword evidence="1" id="KW-0732">Signal</keyword>
<protein>
    <recommendedName>
        <fullName evidence="2">Mannosyl-glycoprotein endo-beta-N-acetylglucosamidase-like domain-containing protein</fullName>
    </recommendedName>
</protein>
<evidence type="ECO:0000313" key="3">
    <source>
        <dbReference type="EMBL" id="KAA1053810.1"/>
    </source>
</evidence>
<dbReference type="Proteomes" id="UP000325333">
    <property type="component" value="Unassembled WGS sequence"/>
</dbReference>
<dbReference type="GO" id="GO:0004040">
    <property type="term" value="F:amidase activity"/>
    <property type="evidence" value="ECO:0007669"/>
    <property type="project" value="InterPro"/>
</dbReference>
<name>A0A5B0KQD9_9PROT</name>
<sequence>MRRILAAGTVLVTGLFVLSVSASAQTLSSNTASRDVLLAPEVCDMPVSEVERRLDLVRTPAERDEARKVRTAWPCYNPKPGHPTATERKAFIDRIAPIAQKAENDHGIPAAAIIAMAIIESGSGFTRTALEASNLFGWKWTRNNSRPRYVLACQDTTGERGDADQNRCYIAFPTEAAAIDYVASRLAAGFNPRYAAAHASFLKARTTGNPVVERVQDWVVGIASPYNWRPAAYARDICRIMRDPLGRTGNLNSETNLYKFSAGKGEDVTLQGLKAAHRDCESVGKQVVSR</sequence>
<evidence type="ECO:0000256" key="1">
    <source>
        <dbReference type="SAM" id="SignalP"/>
    </source>
</evidence>
<dbReference type="Pfam" id="PF01832">
    <property type="entry name" value="Glucosaminidase"/>
    <property type="match status" value="1"/>
</dbReference>
<accession>A0A5B0KQD9</accession>
<evidence type="ECO:0000313" key="4">
    <source>
        <dbReference type="Proteomes" id="UP000325333"/>
    </source>
</evidence>
<dbReference type="AlphaFoldDB" id="A0A5B0KQD9"/>
<dbReference type="RefSeq" id="WP_149650927.1">
    <property type="nucleotide sequence ID" value="NZ_VEWN01000013.1"/>
</dbReference>
<dbReference type="InterPro" id="IPR002901">
    <property type="entry name" value="MGlyc_endo_b_GlcNAc-like_dom"/>
</dbReference>
<gene>
    <name evidence="3" type="ORF">FH063_002392</name>
</gene>
<reference evidence="3 4" key="1">
    <citation type="submission" date="2019-07" db="EMBL/GenBank/DDBJ databases">
        <title>Genome sequencing of the stress-tolerant strain Azospirillum brasilense Az19.</title>
        <authorList>
            <person name="Maroniche G.A."/>
            <person name="Garcia J.E."/>
            <person name="Pagnussat L."/>
            <person name="Amenta M."/>
            <person name="Creus C.M."/>
        </authorList>
    </citation>
    <scope>NUCLEOTIDE SEQUENCE [LARGE SCALE GENOMIC DNA]</scope>
    <source>
        <strain evidence="3 4">Az19</strain>
    </source>
</reference>
<feature type="chain" id="PRO_5022755457" description="Mannosyl-glycoprotein endo-beta-N-acetylglucosamidase-like domain-containing protein" evidence="1">
    <location>
        <begin position="25"/>
        <end position="290"/>
    </location>
</feature>
<dbReference type="EMBL" id="VEWN01000013">
    <property type="protein sequence ID" value="KAA1053810.1"/>
    <property type="molecule type" value="Genomic_DNA"/>
</dbReference>
<proteinExistence type="predicted"/>
<comment type="caution">
    <text evidence="3">The sequence shown here is derived from an EMBL/GenBank/DDBJ whole genome shotgun (WGS) entry which is preliminary data.</text>
</comment>